<dbReference type="STRING" id="547042.BACCOPRO_02473"/>
<dbReference type="AlphaFoldDB" id="S0FE36"/>
<name>S0FE36_9BACT</name>
<evidence type="ECO:0000313" key="1">
    <source>
        <dbReference type="EMBL" id="EEF76966.1"/>
    </source>
</evidence>
<keyword evidence="2" id="KW-1185">Reference proteome</keyword>
<gene>
    <name evidence="1" type="ORF">BACCOPRO_02473</name>
</gene>
<dbReference type="Proteomes" id="UP000014073">
    <property type="component" value="Unassembled WGS sequence"/>
</dbReference>
<accession>S0FE36</accession>
<dbReference type="EMBL" id="ACBW01000158">
    <property type="protein sequence ID" value="EEF76966.1"/>
    <property type="molecule type" value="Genomic_DNA"/>
</dbReference>
<organism evidence="1 2">
    <name type="scientific">Phocaeicola coprophilus DSM 18228 = JCM 13818</name>
    <dbReference type="NCBI Taxonomy" id="547042"/>
    <lineage>
        <taxon>Bacteria</taxon>
        <taxon>Pseudomonadati</taxon>
        <taxon>Bacteroidota</taxon>
        <taxon>Bacteroidia</taxon>
        <taxon>Bacteroidales</taxon>
        <taxon>Bacteroidaceae</taxon>
        <taxon>Phocaeicola</taxon>
    </lineage>
</organism>
<evidence type="ECO:0000313" key="2">
    <source>
        <dbReference type="Proteomes" id="UP000014073"/>
    </source>
</evidence>
<reference evidence="1 2" key="1">
    <citation type="submission" date="2008-12" db="EMBL/GenBank/DDBJ databases">
        <authorList>
            <person name="Fulton L."/>
            <person name="Clifton S."/>
            <person name="Fulton B."/>
            <person name="Xu J."/>
            <person name="Minx P."/>
            <person name="Pepin K.H."/>
            <person name="Johnson M."/>
            <person name="Bhonagiri V."/>
            <person name="Nash W.E."/>
            <person name="Mardis E.R."/>
            <person name="Wilson R.K."/>
        </authorList>
    </citation>
    <scope>NUCLEOTIDE SEQUENCE [LARGE SCALE GENOMIC DNA]</scope>
    <source>
        <strain evidence="1 2">DSM 18228</strain>
    </source>
</reference>
<dbReference type="HOGENOM" id="CLU_2713881_0_0_10"/>
<protein>
    <submittedName>
        <fullName evidence="1">Uncharacterized protein</fullName>
    </submittedName>
</protein>
<comment type="caution">
    <text evidence="1">The sequence shown here is derived from an EMBL/GenBank/DDBJ whole genome shotgun (WGS) entry which is preliminary data.</text>
</comment>
<sequence length="72" mass="8114">MFSYLRHHAVGQFDIVRSLGLDRAVVEAGLCGRFFALTSQCEGIERSIPEALRKARGLLKKCRNVFKKDFGV</sequence>
<proteinExistence type="predicted"/>